<feature type="domain" description="DNA2/NAM7 helicase helicase" evidence="6">
    <location>
        <begin position="643"/>
        <end position="684"/>
    </location>
</feature>
<evidence type="ECO:0008006" key="9">
    <source>
        <dbReference type="Google" id="ProtNLM"/>
    </source>
</evidence>
<feature type="domain" description="DNA2/NAM7 helicase helicase" evidence="6">
    <location>
        <begin position="422"/>
        <end position="546"/>
    </location>
</feature>
<dbReference type="FunFam" id="3.40.50.300:FF:000326">
    <property type="entry name" value="P-loop containing nucleoside triphosphate hydrolase"/>
    <property type="match status" value="1"/>
</dbReference>
<dbReference type="GO" id="GO:0005524">
    <property type="term" value="F:ATP binding"/>
    <property type="evidence" value="ECO:0007669"/>
    <property type="project" value="UniProtKB-KW"/>
</dbReference>
<keyword evidence="4" id="KW-0067">ATP-binding</keyword>
<accession>A0A7S2PIK8</accession>
<evidence type="ECO:0000313" key="8">
    <source>
        <dbReference type="EMBL" id="CAD9599476.1"/>
    </source>
</evidence>
<reference evidence="8" key="1">
    <citation type="submission" date="2021-01" db="EMBL/GenBank/DDBJ databases">
        <authorList>
            <person name="Corre E."/>
            <person name="Pelletier E."/>
            <person name="Niang G."/>
            <person name="Scheremetjew M."/>
            <person name="Finn R."/>
            <person name="Kale V."/>
            <person name="Holt S."/>
            <person name="Cochrane G."/>
            <person name="Meng A."/>
            <person name="Brown T."/>
            <person name="Cohen L."/>
        </authorList>
    </citation>
    <scope>NUCLEOTIDE SEQUENCE</scope>
    <source>
        <strain evidence="8">B650</strain>
    </source>
</reference>
<feature type="region of interest" description="Disordered" evidence="5">
    <location>
        <begin position="603"/>
        <end position="632"/>
    </location>
</feature>
<dbReference type="Pfam" id="PF13086">
    <property type="entry name" value="AAA_11"/>
    <property type="match status" value="2"/>
</dbReference>
<dbReference type="Pfam" id="PF13087">
    <property type="entry name" value="AAA_12"/>
    <property type="match status" value="1"/>
</dbReference>
<dbReference type="Gene3D" id="3.40.50.300">
    <property type="entry name" value="P-loop containing nucleotide triphosphate hydrolases"/>
    <property type="match status" value="2"/>
</dbReference>
<dbReference type="PANTHER" id="PTHR10887">
    <property type="entry name" value="DNA2/NAM7 HELICASE FAMILY"/>
    <property type="match status" value="1"/>
</dbReference>
<feature type="compositionally biased region" description="Low complexity" evidence="5">
    <location>
        <begin position="69"/>
        <end position="87"/>
    </location>
</feature>
<dbReference type="GO" id="GO:0016787">
    <property type="term" value="F:hydrolase activity"/>
    <property type="evidence" value="ECO:0007669"/>
    <property type="project" value="UniProtKB-KW"/>
</dbReference>
<dbReference type="CDD" id="cd18808">
    <property type="entry name" value="SF1_C_Upf1"/>
    <property type="match status" value="1"/>
</dbReference>
<dbReference type="GO" id="GO:0005694">
    <property type="term" value="C:chromosome"/>
    <property type="evidence" value="ECO:0007669"/>
    <property type="project" value="UniProtKB-ARBA"/>
</dbReference>
<dbReference type="GO" id="GO:0004386">
    <property type="term" value="F:helicase activity"/>
    <property type="evidence" value="ECO:0007669"/>
    <property type="project" value="UniProtKB-KW"/>
</dbReference>
<dbReference type="EMBL" id="HBGY01026160">
    <property type="protein sequence ID" value="CAD9599476.1"/>
    <property type="molecule type" value="Transcribed_RNA"/>
</dbReference>
<evidence type="ECO:0000256" key="2">
    <source>
        <dbReference type="ARBA" id="ARBA00022801"/>
    </source>
</evidence>
<feature type="compositionally biased region" description="Polar residues" evidence="5">
    <location>
        <begin position="88"/>
        <end position="98"/>
    </location>
</feature>
<dbReference type="InterPro" id="IPR027417">
    <property type="entry name" value="P-loop_NTPase"/>
</dbReference>
<dbReference type="SUPFAM" id="SSF52540">
    <property type="entry name" value="P-loop containing nucleoside triphosphate hydrolases"/>
    <property type="match status" value="1"/>
</dbReference>
<name>A0A7S2PIK8_9STRA</name>
<keyword evidence="2" id="KW-0378">Hydrolase</keyword>
<dbReference type="InterPro" id="IPR045055">
    <property type="entry name" value="DNA2/NAM7-like"/>
</dbReference>
<feature type="region of interest" description="Disordered" evidence="5">
    <location>
        <begin position="40"/>
        <end position="104"/>
    </location>
</feature>
<dbReference type="PANTHER" id="PTHR10887:SF495">
    <property type="entry name" value="HELICASE SENATAXIN ISOFORM X1-RELATED"/>
    <property type="match status" value="1"/>
</dbReference>
<evidence type="ECO:0000259" key="7">
    <source>
        <dbReference type="Pfam" id="PF13087"/>
    </source>
</evidence>
<dbReference type="InterPro" id="IPR041677">
    <property type="entry name" value="DNA2/NAM7_AAA_11"/>
</dbReference>
<evidence type="ECO:0000256" key="4">
    <source>
        <dbReference type="ARBA" id="ARBA00022840"/>
    </source>
</evidence>
<protein>
    <recommendedName>
        <fullName evidence="9">AAA+ ATPase domain-containing protein</fullName>
    </recommendedName>
</protein>
<evidence type="ECO:0000259" key="6">
    <source>
        <dbReference type="Pfam" id="PF13086"/>
    </source>
</evidence>
<feature type="compositionally biased region" description="Basic and acidic residues" evidence="5">
    <location>
        <begin position="617"/>
        <end position="631"/>
    </location>
</feature>
<feature type="domain" description="DNA2/NAM7 helicase-like C-terminal" evidence="7">
    <location>
        <begin position="753"/>
        <end position="955"/>
    </location>
</feature>
<dbReference type="InterPro" id="IPR041679">
    <property type="entry name" value="DNA2/NAM7-like_C"/>
</dbReference>
<proteinExistence type="predicted"/>
<organism evidence="8">
    <name type="scientific">Leptocylindrus danicus</name>
    <dbReference type="NCBI Taxonomy" id="163516"/>
    <lineage>
        <taxon>Eukaryota</taxon>
        <taxon>Sar</taxon>
        <taxon>Stramenopiles</taxon>
        <taxon>Ochrophyta</taxon>
        <taxon>Bacillariophyta</taxon>
        <taxon>Coscinodiscophyceae</taxon>
        <taxon>Chaetocerotophycidae</taxon>
        <taxon>Leptocylindrales</taxon>
        <taxon>Leptocylindraceae</taxon>
        <taxon>Leptocylindrus</taxon>
    </lineage>
</organism>
<dbReference type="AlphaFoldDB" id="A0A7S2PIK8"/>
<evidence type="ECO:0000256" key="3">
    <source>
        <dbReference type="ARBA" id="ARBA00022806"/>
    </source>
</evidence>
<evidence type="ECO:0000256" key="5">
    <source>
        <dbReference type="SAM" id="MobiDB-lite"/>
    </source>
</evidence>
<gene>
    <name evidence="8" type="ORF">LDAN0321_LOCUS16181</name>
</gene>
<keyword evidence="3" id="KW-0347">Helicase</keyword>
<sequence>MTMTTRLQHAISCCALMAASNNIYYSHAFSLHSSRRSSAIITMRKQKSSDRRTRRMQRGDFGPGDGANVSPSSTSSSFLSTVQQSDSRNNNLVNNSPMSAAKWKHKRTSAPGVLNIDAAGGNRKRGGRGRAQKRSYTYAALSAYHSLFCELLGLEFSAEESEVLDRIELSRNDPLALEDRGHALFDMYPERRGNIFTEEVYRLTKAHDAASLYITPTTPTEDDNNGENKYNLPSNSQFSDNDVIILTKQPRGSGDIFDAASVPTDRDAIKCEARVIGTGPRYIDVAMPKGAFETAFGPAPNDYNNSNEGGKDNQNLRLRADRFFSNVPYNRMVSAISQITALPERMSDEKEKTSIVKRLDPALREVVISTYGHNNPDYPAPDADLQALAKKIAKPPFKSSTQLANEVLRYIQANPNRTFPPFNPPQLTSIAAALSRRFTMIQGPPGTGKTTVAAAIGFGFVHQSRQLSPHAKVLACAFSNVGADQLALSLIKVGLKVVRVGRPSSIAPELWDSTLDAAIEKDPDAQRALSAAAEATALLRKNGSNSNGRYRELATAAVKASIQACRVAGTKALRDCDVIVSTSIGASDPQILAACGIVGPDDEEEEERAFSASNNQAKDRKSSSPLKRDTAPDGLPPLVLPFTIIDEACQSIEPATLVPLVSTDSCRSLVLLGDPCQLPPTVKTDPSGTSYLSNSLMSRLAATLPAPVIVTAKSDNTNCEDSFLRCRATRRAESILTKKSGGSVSYRKQFAGSLLLSVQYRMHPSISAFPSAIFYDGLLSTPRALTAIRTFPDALDSYFPKSENPASVRFLDVGGCNNEKRGERTATDISLRDAKRSYSNSAEAVEVVRMVKALLGIDGDNAGDLLLPTVGIVSPYSSQVALLKKMVEEADFSDEVKSLIEINSVDGYQGRERDIIILSTVRSNRNSNVGFLSDWRRMNVAITRAKSGLVVVGDAETLSRGDKHWDAFTSWCTDTGCISKPI</sequence>
<dbReference type="InterPro" id="IPR047187">
    <property type="entry name" value="SF1_C_Upf1"/>
</dbReference>
<keyword evidence="1" id="KW-0547">Nucleotide-binding</keyword>
<evidence type="ECO:0000256" key="1">
    <source>
        <dbReference type="ARBA" id="ARBA00022741"/>
    </source>
</evidence>